<name>A0AAP2RGF1_9EURY</name>
<evidence type="ECO:0000256" key="1">
    <source>
        <dbReference type="SAM" id="Phobius"/>
    </source>
</evidence>
<dbReference type="EMBL" id="PGCK01000018">
    <property type="protein sequence ID" value="MCD1296331.1"/>
    <property type="molecule type" value="Genomic_DNA"/>
</dbReference>
<accession>A0AAP2RGF1</accession>
<evidence type="ECO:0000313" key="3">
    <source>
        <dbReference type="Proteomes" id="UP001320159"/>
    </source>
</evidence>
<keyword evidence="1" id="KW-1133">Transmembrane helix</keyword>
<keyword evidence="1" id="KW-0472">Membrane</keyword>
<organism evidence="2 3">
    <name type="scientific">Methanooceanicella nereidis</name>
    <dbReference type="NCBI Taxonomy" id="2052831"/>
    <lineage>
        <taxon>Archaea</taxon>
        <taxon>Methanobacteriati</taxon>
        <taxon>Methanobacteriota</taxon>
        <taxon>Stenosarchaea group</taxon>
        <taxon>Methanomicrobia</taxon>
        <taxon>Methanocellales</taxon>
        <taxon>Methanocellaceae</taxon>
        <taxon>Methanooceanicella</taxon>
    </lineage>
</organism>
<keyword evidence="1" id="KW-0812">Transmembrane</keyword>
<feature type="transmembrane region" description="Helical" evidence="1">
    <location>
        <begin position="130"/>
        <end position="154"/>
    </location>
</feature>
<dbReference type="AlphaFoldDB" id="A0AAP2RGF1"/>
<protein>
    <submittedName>
        <fullName evidence="2">Uncharacterized protein</fullName>
    </submittedName>
</protein>
<keyword evidence="3" id="KW-1185">Reference proteome</keyword>
<evidence type="ECO:0000313" key="2">
    <source>
        <dbReference type="EMBL" id="MCD1296331.1"/>
    </source>
</evidence>
<feature type="transmembrane region" description="Helical" evidence="1">
    <location>
        <begin position="7"/>
        <end position="30"/>
    </location>
</feature>
<dbReference type="Proteomes" id="UP001320159">
    <property type="component" value="Unassembled WGS sequence"/>
</dbReference>
<gene>
    <name evidence="2" type="ORF">CUJ83_15110</name>
</gene>
<feature type="transmembrane region" description="Helical" evidence="1">
    <location>
        <begin position="50"/>
        <end position="73"/>
    </location>
</feature>
<comment type="caution">
    <text evidence="2">The sequence shown here is derived from an EMBL/GenBank/DDBJ whole genome shotgun (WGS) entry which is preliminary data.</text>
</comment>
<reference evidence="2 3" key="1">
    <citation type="submission" date="2017-11" db="EMBL/GenBank/DDBJ databases">
        <title>Isolation and Characterization of Family Methanocellaceae Species from Potential Methane Hydrate Area Offshore Southwestern Taiwan.</title>
        <authorList>
            <person name="Zhang W.-L."/>
            <person name="Chen W.-C."/>
            <person name="Lai M.-C."/>
            <person name="Chen S.-C."/>
        </authorList>
    </citation>
    <scope>NUCLEOTIDE SEQUENCE [LARGE SCALE GENOMIC DNA]</scope>
    <source>
        <strain evidence="2 3">CWC-04</strain>
    </source>
</reference>
<sequence length="165" mass="18237">MGSRLRPAIMAGILGSVIAIALLYLTVQMIHPDLADQSGQSFDVIYEGLLWFVLWIVISFLIVGAIGSLSVHLSHMKGVNLIDVILASGCAGTIKMTVETLLLSAIGLFFVYGGSANRFLYGLEMNSFWVIVYLFYLILHPLVSILGGLEYYTLKPYLKKFFPKL</sequence>
<proteinExistence type="predicted"/>